<name>A0ABU2FN06_9EURY</name>
<organism evidence="1 2">
    <name type="scientific">Haloarcula onubensis</name>
    <dbReference type="NCBI Taxonomy" id="2950539"/>
    <lineage>
        <taxon>Archaea</taxon>
        <taxon>Methanobacteriati</taxon>
        <taxon>Methanobacteriota</taxon>
        <taxon>Stenosarchaea group</taxon>
        <taxon>Halobacteria</taxon>
        <taxon>Halobacteriales</taxon>
        <taxon>Haloarculaceae</taxon>
        <taxon>Haloarcula</taxon>
    </lineage>
</organism>
<dbReference type="RefSeq" id="WP_310899978.1">
    <property type="nucleotide sequence ID" value="NZ_JAMQOS010000002.1"/>
</dbReference>
<gene>
    <name evidence="1" type="ORF">NDI86_08415</name>
</gene>
<proteinExistence type="predicted"/>
<evidence type="ECO:0000313" key="1">
    <source>
        <dbReference type="EMBL" id="MDS0282145.1"/>
    </source>
</evidence>
<comment type="caution">
    <text evidence="1">The sequence shown here is derived from an EMBL/GenBank/DDBJ whole genome shotgun (WGS) entry which is preliminary data.</text>
</comment>
<reference evidence="1 2" key="1">
    <citation type="submission" date="2022-06" db="EMBL/GenBank/DDBJ databases">
        <title>Halomicroarcula sp. a new haloarchaeum isolate from saline soil.</title>
        <authorList>
            <person name="Strakova D."/>
            <person name="Galisteo C."/>
            <person name="Sanchez-Porro C."/>
            <person name="Ventosa A."/>
        </authorList>
    </citation>
    <scope>NUCLEOTIDE SEQUENCE [LARGE SCALE GENOMIC DNA]</scope>
    <source>
        <strain evidence="1 2">S3CR25-11</strain>
    </source>
</reference>
<evidence type="ECO:0000313" key="2">
    <source>
        <dbReference type="Proteomes" id="UP001268864"/>
    </source>
</evidence>
<evidence type="ECO:0008006" key="3">
    <source>
        <dbReference type="Google" id="ProtNLM"/>
    </source>
</evidence>
<accession>A0ABU2FN06</accession>
<sequence length="286" mass="31275">MFDKVLEASKQKLSAGVSDETAVDEETLAELSTFVPDDETVEHGLLSAGDLTWTRGGREETRSPGPDGYVFLLVTERRVRVVVGGADPSEPVPTLPLGAVTAAEYRRSLLSSSFIVETADQRVSFSPVGDDSEAVADYIGDAAEGWQQMDAAIENAREVLAAYQDEDGTFDDLWRVGKQVRSQTKTAARATARDSDAVTAHLRRIFEPIAADLARELRSEAHRSASETDIAEDGASETYQQARKVMVFAMEIIEEHTTVDVSPFEESLEALDDDISRSEWQWGGAE</sequence>
<dbReference type="EMBL" id="JAMQOS010000002">
    <property type="protein sequence ID" value="MDS0282145.1"/>
    <property type="molecule type" value="Genomic_DNA"/>
</dbReference>
<keyword evidence="2" id="KW-1185">Reference proteome</keyword>
<dbReference type="Proteomes" id="UP001268864">
    <property type="component" value="Unassembled WGS sequence"/>
</dbReference>
<protein>
    <recommendedName>
        <fullName evidence="3">Halobacterial output domain-containing protein</fullName>
    </recommendedName>
</protein>